<feature type="compositionally biased region" description="Basic and acidic residues" evidence="1">
    <location>
        <begin position="1"/>
        <end position="25"/>
    </location>
</feature>
<evidence type="ECO:0000256" key="1">
    <source>
        <dbReference type="SAM" id="MobiDB-lite"/>
    </source>
</evidence>
<evidence type="ECO:0000313" key="3">
    <source>
        <dbReference type="Proteomes" id="UP000199111"/>
    </source>
</evidence>
<protein>
    <submittedName>
        <fullName evidence="2">Uncharacterized protein</fullName>
    </submittedName>
</protein>
<keyword evidence="3" id="KW-1185">Reference proteome</keyword>
<reference evidence="3" key="1">
    <citation type="submission" date="2016-10" db="EMBL/GenBank/DDBJ databases">
        <authorList>
            <person name="Varghese N."/>
            <person name="Submissions S."/>
        </authorList>
    </citation>
    <scope>NUCLEOTIDE SEQUENCE [LARGE SCALE GENOMIC DNA]</scope>
    <source>
        <strain evidence="3">CGMCC 4.2126</strain>
    </source>
</reference>
<evidence type="ECO:0000313" key="2">
    <source>
        <dbReference type="EMBL" id="SFJ11250.1"/>
    </source>
</evidence>
<dbReference type="AlphaFoldDB" id="A0A1I3NQK9"/>
<gene>
    <name evidence="2" type="ORF">SAMN05216275_106292</name>
</gene>
<sequence length="43" mass="5002">MSRKPDVWPTRSDERSMSAERDRRGARAGRPGNETVRVVSEEW</sequence>
<proteinExistence type="predicted"/>
<name>A0A1I3NQK9_9ACTN</name>
<accession>A0A1I3NQK9</accession>
<dbReference type="EMBL" id="FOQY01000006">
    <property type="protein sequence ID" value="SFJ11250.1"/>
    <property type="molecule type" value="Genomic_DNA"/>
</dbReference>
<organism evidence="2 3">
    <name type="scientific">Streptosporangium canum</name>
    <dbReference type="NCBI Taxonomy" id="324952"/>
    <lineage>
        <taxon>Bacteria</taxon>
        <taxon>Bacillati</taxon>
        <taxon>Actinomycetota</taxon>
        <taxon>Actinomycetes</taxon>
        <taxon>Streptosporangiales</taxon>
        <taxon>Streptosporangiaceae</taxon>
        <taxon>Streptosporangium</taxon>
    </lineage>
</organism>
<dbReference type="Proteomes" id="UP000199111">
    <property type="component" value="Unassembled WGS sequence"/>
</dbReference>
<feature type="region of interest" description="Disordered" evidence="1">
    <location>
        <begin position="1"/>
        <end position="43"/>
    </location>
</feature>